<sequence length="142" mass="16450">MNVTIDGIIGGALGLIGVFISLAYSMRLDKQNKEFQKQMEKSHREYDLWSKKYDTLVQMISYRYDVKCEEYSAAMNGITATFYDSKEVMDAVKKFHAYLEYGAVDSMQTNERMVNIYAAMFKDLKIDQNVDEVFLNKVFNGK</sequence>
<keyword evidence="1" id="KW-0812">Transmembrane</keyword>
<dbReference type="Proteomes" id="UP000094764">
    <property type="component" value="Unassembled WGS sequence"/>
</dbReference>
<keyword evidence="1" id="KW-0472">Membrane</keyword>
<proteinExistence type="predicted"/>
<feature type="transmembrane region" description="Helical" evidence="1">
    <location>
        <begin position="6"/>
        <end position="24"/>
    </location>
</feature>
<dbReference type="STRING" id="903983.BCR23_05560"/>
<evidence type="ECO:0000256" key="1">
    <source>
        <dbReference type="SAM" id="Phobius"/>
    </source>
</evidence>
<organism evidence="2 3">
    <name type="scientific">Enterococcus quebecensis</name>
    <dbReference type="NCBI Taxonomy" id="903983"/>
    <lineage>
        <taxon>Bacteria</taxon>
        <taxon>Bacillati</taxon>
        <taxon>Bacillota</taxon>
        <taxon>Bacilli</taxon>
        <taxon>Lactobacillales</taxon>
        <taxon>Enterococcaceae</taxon>
        <taxon>Enterococcus</taxon>
    </lineage>
</organism>
<gene>
    <name evidence="2" type="ORF">BCR23_05560</name>
</gene>
<accession>A0A1E5GUI9</accession>
<keyword evidence="1" id="KW-1133">Transmembrane helix</keyword>
<dbReference type="PATRIC" id="fig|903983.4.peg.889"/>
<reference evidence="3" key="1">
    <citation type="submission" date="2016-09" db="EMBL/GenBank/DDBJ databases">
        <authorList>
            <person name="Gulvik C.A."/>
        </authorList>
    </citation>
    <scope>NUCLEOTIDE SEQUENCE [LARGE SCALE GENOMIC DNA]</scope>
    <source>
        <strain evidence="3">LMG 26306</strain>
    </source>
</reference>
<comment type="caution">
    <text evidence="2">The sequence shown here is derived from an EMBL/GenBank/DDBJ whole genome shotgun (WGS) entry which is preliminary data.</text>
</comment>
<dbReference type="RefSeq" id="WP_069634810.1">
    <property type="nucleotide sequence ID" value="NZ_JXKZ01000015.1"/>
</dbReference>
<evidence type="ECO:0000313" key="2">
    <source>
        <dbReference type="EMBL" id="OEG16356.1"/>
    </source>
</evidence>
<name>A0A1E5GUI9_9ENTE</name>
<keyword evidence="3" id="KW-1185">Reference proteome</keyword>
<dbReference type="EMBL" id="MIKB01000013">
    <property type="protein sequence ID" value="OEG16356.1"/>
    <property type="molecule type" value="Genomic_DNA"/>
</dbReference>
<protein>
    <submittedName>
        <fullName evidence="2">Uncharacterized protein</fullName>
    </submittedName>
</protein>
<evidence type="ECO:0000313" key="3">
    <source>
        <dbReference type="Proteomes" id="UP000094764"/>
    </source>
</evidence>
<dbReference type="OrthoDB" id="2191107at2"/>
<dbReference type="AlphaFoldDB" id="A0A1E5GUI9"/>